<dbReference type="EMBL" id="CP144745">
    <property type="protein sequence ID" value="WVZ50327.1"/>
    <property type="molecule type" value="Genomic_DNA"/>
</dbReference>
<reference evidence="2 3" key="1">
    <citation type="submission" date="2024-02" db="EMBL/GenBank/DDBJ databases">
        <title>High-quality chromosome-scale genome assembly of Pensacola bahiagrass (Paspalum notatum Flugge var. saurae).</title>
        <authorList>
            <person name="Vega J.M."/>
            <person name="Podio M."/>
            <person name="Orjuela J."/>
            <person name="Siena L.A."/>
            <person name="Pessino S.C."/>
            <person name="Combes M.C."/>
            <person name="Mariac C."/>
            <person name="Albertini E."/>
            <person name="Pupilli F."/>
            <person name="Ortiz J.P.A."/>
            <person name="Leblanc O."/>
        </authorList>
    </citation>
    <scope>NUCLEOTIDE SEQUENCE [LARGE SCALE GENOMIC DNA]</scope>
    <source>
        <strain evidence="2">R1</strain>
        <tissue evidence="2">Leaf</tissue>
    </source>
</reference>
<evidence type="ECO:0000256" key="1">
    <source>
        <dbReference type="SAM" id="MobiDB-lite"/>
    </source>
</evidence>
<accession>A0AAQ3SGU2</accession>
<dbReference type="AlphaFoldDB" id="A0AAQ3SGU2"/>
<dbReference type="PANTHER" id="PTHR47482">
    <property type="entry name" value="OS11G0632001 PROTEIN"/>
    <property type="match status" value="1"/>
</dbReference>
<dbReference type="Proteomes" id="UP001341281">
    <property type="component" value="Chromosome 01"/>
</dbReference>
<organism evidence="2 3">
    <name type="scientific">Paspalum notatum var. saurae</name>
    <dbReference type="NCBI Taxonomy" id="547442"/>
    <lineage>
        <taxon>Eukaryota</taxon>
        <taxon>Viridiplantae</taxon>
        <taxon>Streptophyta</taxon>
        <taxon>Embryophyta</taxon>
        <taxon>Tracheophyta</taxon>
        <taxon>Spermatophyta</taxon>
        <taxon>Magnoliopsida</taxon>
        <taxon>Liliopsida</taxon>
        <taxon>Poales</taxon>
        <taxon>Poaceae</taxon>
        <taxon>PACMAD clade</taxon>
        <taxon>Panicoideae</taxon>
        <taxon>Andropogonodae</taxon>
        <taxon>Paspaleae</taxon>
        <taxon>Paspalinae</taxon>
        <taxon>Paspalum</taxon>
    </lineage>
</organism>
<gene>
    <name evidence="2" type="ORF">U9M48_001590</name>
</gene>
<feature type="compositionally biased region" description="Acidic residues" evidence="1">
    <location>
        <begin position="188"/>
        <end position="204"/>
    </location>
</feature>
<dbReference type="PANTHER" id="PTHR47482:SF5">
    <property type="entry name" value="FAR1 DOMAIN-CONTAINING PROTEIN"/>
    <property type="match status" value="1"/>
</dbReference>
<keyword evidence="3" id="KW-1185">Reference proteome</keyword>
<proteinExistence type="predicted"/>
<feature type="region of interest" description="Disordered" evidence="1">
    <location>
        <begin position="162"/>
        <end position="227"/>
    </location>
</feature>
<name>A0AAQ3SGU2_PASNO</name>
<evidence type="ECO:0000313" key="3">
    <source>
        <dbReference type="Proteomes" id="UP001341281"/>
    </source>
</evidence>
<sequence length="328" mass="36035">MPPQCATLFLRKDPNPPPPARLLRVRRLLDTSPWTGTSQPRPLISNGKQGPAFSKNCRIGAMAARNEPIVSDSNGTNLPAREFKEGHDELKIGQVDLAEMGCRHSDLGCLGIGSFQDLLMSASAGVLPVDINLSNPFFGSSLPTSNNPTGINCVAQPRELDDGYNGCDETDDNDIWGLDDPLEAANGESEDAVNADDGREDQEFDSATGSDFEDDGNLSSGSESDDVEVEEITIDVDVQQEIYVDEAQVGVPYRKRKRVSSADKKLNHRKPRCIGAVERALRGSSTRKTEHIFEPVVGMVFDSREEAREFYNMYSWEVGFGIKYCNSR</sequence>
<protein>
    <submittedName>
        <fullName evidence="2">Uncharacterized protein</fullName>
    </submittedName>
</protein>
<evidence type="ECO:0000313" key="2">
    <source>
        <dbReference type="EMBL" id="WVZ50327.1"/>
    </source>
</evidence>